<dbReference type="PANTHER" id="PTHR34039">
    <property type="entry name" value="UPF0102 PROTEIN YRAN"/>
    <property type="match status" value="1"/>
</dbReference>
<dbReference type="InterPro" id="IPR011335">
    <property type="entry name" value="Restrct_endonuc-II-like"/>
</dbReference>
<dbReference type="GO" id="GO:0003676">
    <property type="term" value="F:nucleic acid binding"/>
    <property type="evidence" value="ECO:0007669"/>
    <property type="project" value="InterPro"/>
</dbReference>
<sequence length="125" mass="14161">MTKSEIGKLGEESVCAYLKDRGYKIAARNYRIKGGEIDIIAEDGFYIAFVEVKSRKPESMVTGFEAVNKRKRGLIIKTAADYCCKHPNFLQPRFDVAQVIIEDGKVLSIDYITNAYDTTGYNFIF</sequence>
<comment type="similarity">
    <text evidence="1 2">Belongs to the UPF0102 family.</text>
</comment>
<dbReference type="AlphaFoldDB" id="A0A1H6JGX0"/>
<dbReference type="Proteomes" id="UP000183190">
    <property type="component" value="Unassembled WGS sequence"/>
</dbReference>
<keyword evidence="3" id="KW-0540">Nuclease</keyword>
<evidence type="ECO:0000256" key="1">
    <source>
        <dbReference type="ARBA" id="ARBA00006738"/>
    </source>
</evidence>
<dbReference type="InterPro" id="IPR011856">
    <property type="entry name" value="tRNA_endonuc-like_dom_sf"/>
</dbReference>
<reference evidence="3 4" key="1">
    <citation type="submission" date="2016-10" db="EMBL/GenBank/DDBJ databases">
        <authorList>
            <person name="de Groot N.N."/>
        </authorList>
    </citation>
    <scope>NUCLEOTIDE SEQUENCE [LARGE SCALE GENOMIC DNA]</scope>
    <source>
        <strain evidence="3 4">YAD2003</strain>
    </source>
</reference>
<evidence type="ECO:0000313" key="4">
    <source>
        <dbReference type="Proteomes" id="UP000183190"/>
    </source>
</evidence>
<dbReference type="SUPFAM" id="SSF52980">
    <property type="entry name" value="Restriction endonuclease-like"/>
    <property type="match status" value="1"/>
</dbReference>
<organism evidence="3 4">
    <name type="scientific">Ruminococcus flavefaciens</name>
    <dbReference type="NCBI Taxonomy" id="1265"/>
    <lineage>
        <taxon>Bacteria</taxon>
        <taxon>Bacillati</taxon>
        <taxon>Bacillota</taxon>
        <taxon>Clostridia</taxon>
        <taxon>Eubacteriales</taxon>
        <taxon>Oscillospiraceae</taxon>
        <taxon>Ruminococcus</taxon>
    </lineage>
</organism>
<dbReference type="InterPro" id="IPR003509">
    <property type="entry name" value="UPF0102_YraN-like"/>
</dbReference>
<evidence type="ECO:0000256" key="2">
    <source>
        <dbReference type="HAMAP-Rule" id="MF_00048"/>
    </source>
</evidence>
<keyword evidence="3" id="KW-0378">Hydrolase</keyword>
<name>A0A1H6JGX0_RUMFL</name>
<dbReference type="EMBL" id="FNWV01000005">
    <property type="protein sequence ID" value="SEH61195.1"/>
    <property type="molecule type" value="Genomic_DNA"/>
</dbReference>
<dbReference type="GO" id="GO:0004519">
    <property type="term" value="F:endonuclease activity"/>
    <property type="evidence" value="ECO:0007669"/>
    <property type="project" value="UniProtKB-KW"/>
</dbReference>
<dbReference type="HAMAP" id="MF_00048">
    <property type="entry name" value="UPF0102"/>
    <property type="match status" value="1"/>
</dbReference>
<dbReference type="RefSeq" id="WP_074716452.1">
    <property type="nucleotide sequence ID" value="NZ_FNWV01000005.1"/>
</dbReference>
<dbReference type="Pfam" id="PF02021">
    <property type="entry name" value="UPF0102"/>
    <property type="match status" value="1"/>
</dbReference>
<protein>
    <recommendedName>
        <fullName evidence="2">UPF0102 protein SAMN02910265_01723</fullName>
    </recommendedName>
</protein>
<dbReference type="OrthoDB" id="9802516at2"/>
<accession>A0A1H6JGX0</accession>
<gene>
    <name evidence="3" type="ORF">SAMN02910265_01723</name>
</gene>
<proteinExistence type="inferred from homology"/>
<evidence type="ECO:0000313" key="3">
    <source>
        <dbReference type="EMBL" id="SEH61195.1"/>
    </source>
</evidence>
<dbReference type="CDD" id="cd20736">
    <property type="entry name" value="PoNe_Nuclease"/>
    <property type="match status" value="1"/>
</dbReference>
<dbReference type="Gene3D" id="3.40.1350.10">
    <property type="match status" value="1"/>
</dbReference>
<keyword evidence="3" id="KW-0255">Endonuclease</keyword>
<dbReference type="PANTHER" id="PTHR34039:SF1">
    <property type="entry name" value="UPF0102 PROTEIN YRAN"/>
    <property type="match status" value="1"/>
</dbReference>